<proteinExistence type="inferred from homology"/>
<dbReference type="Gene3D" id="1.10.10.10">
    <property type="entry name" value="Winged helix-like DNA-binding domain superfamily/Winged helix DNA-binding domain"/>
    <property type="match status" value="1"/>
</dbReference>
<dbReference type="InterPro" id="IPR036388">
    <property type="entry name" value="WH-like_DNA-bd_sf"/>
</dbReference>
<feature type="region of interest" description="Disordered" evidence="6">
    <location>
        <begin position="1"/>
        <end position="50"/>
    </location>
</feature>
<keyword evidence="5" id="KW-0804">Transcription</keyword>
<evidence type="ECO:0000259" key="7">
    <source>
        <dbReference type="Pfam" id="PF04542"/>
    </source>
</evidence>
<dbReference type="SUPFAM" id="SSF88659">
    <property type="entry name" value="Sigma3 and sigma4 domains of RNA polymerase sigma factors"/>
    <property type="match status" value="1"/>
</dbReference>
<evidence type="ECO:0000256" key="2">
    <source>
        <dbReference type="ARBA" id="ARBA00023015"/>
    </source>
</evidence>
<dbReference type="Gene3D" id="1.10.1740.10">
    <property type="match status" value="1"/>
</dbReference>
<dbReference type="EMBL" id="CP013421">
    <property type="protein sequence ID" value="AOJ76498.1"/>
    <property type="molecule type" value="Genomic_DNA"/>
</dbReference>
<dbReference type="PANTHER" id="PTHR43133">
    <property type="entry name" value="RNA POLYMERASE ECF-TYPE SIGMA FACTO"/>
    <property type="match status" value="1"/>
</dbReference>
<dbReference type="InterPro" id="IPR013324">
    <property type="entry name" value="RNA_pol_sigma_r3/r4-like"/>
</dbReference>
<dbReference type="SUPFAM" id="SSF88946">
    <property type="entry name" value="Sigma2 domain of RNA polymerase sigma factors"/>
    <property type="match status" value="1"/>
</dbReference>
<sequence length="235" mass="26543">MNCSHESLRPSSAHGRAKPLHSARQQRRGAAHSRSHAAGADAFADDTAQREPDEQAVWHAALDSLLCRVAAGDEQAFAQLYRFTSARLYGVIVRMIRDRHEAEDLLQEVFTTAWRRAGAFDAERGTAMTWLLTLARNRTIDRLRQHRDAPLDEEQALLIPDEGPTPDAGAQASQERQRLERGLAHLGERQAYVLREAFHGGASYAELAERMQVPLGTMKSWIRRSLLRLRIYLEQ</sequence>
<feature type="domain" description="RNA polymerase sigma-70 region 2" evidence="7">
    <location>
        <begin position="85"/>
        <end position="147"/>
    </location>
</feature>
<dbReference type="GO" id="GO:0016987">
    <property type="term" value="F:sigma factor activity"/>
    <property type="evidence" value="ECO:0007669"/>
    <property type="project" value="UniProtKB-KW"/>
</dbReference>
<keyword evidence="4" id="KW-0238">DNA-binding</keyword>
<dbReference type="InterPro" id="IPR013325">
    <property type="entry name" value="RNA_pol_sigma_r2"/>
</dbReference>
<dbReference type="InterPro" id="IPR039425">
    <property type="entry name" value="RNA_pol_sigma-70-like"/>
</dbReference>
<evidence type="ECO:0000256" key="4">
    <source>
        <dbReference type="ARBA" id="ARBA00023125"/>
    </source>
</evidence>
<evidence type="ECO:0000313" key="9">
    <source>
        <dbReference type="EMBL" id="AOJ76498.1"/>
    </source>
</evidence>
<protein>
    <submittedName>
        <fullName evidence="9">RNA polymerase subunit sigma-24</fullName>
    </submittedName>
</protein>
<feature type="domain" description="RNA polymerase sigma-70 region 4" evidence="8">
    <location>
        <begin position="183"/>
        <end position="230"/>
    </location>
</feature>
<dbReference type="InterPro" id="IPR007630">
    <property type="entry name" value="RNA_pol_sigma70_r4"/>
</dbReference>
<evidence type="ECO:0000259" key="8">
    <source>
        <dbReference type="Pfam" id="PF04545"/>
    </source>
</evidence>
<dbReference type="Pfam" id="PF04545">
    <property type="entry name" value="Sigma70_r4"/>
    <property type="match status" value="1"/>
</dbReference>
<dbReference type="AlphaFoldDB" id="A0A1B4LHD9"/>
<feature type="compositionally biased region" description="Basic residues" evidence="6">
    <location>
        <begin position="15"/>
        <end position="35"/>
    </location>
</feature>
<evidence type="ECO:0000256" key="1">
    <source>
        <dbReference type="ARBA" id="ARBA00010641"/>
    </source>
</evidence>
<keyword evidence="2" id="KW-0805">Transcription regulation</keyword>
<dbReference type="RefSeq" id="WP_011880034.1">
    <property type="nucleotide sequence ID" value="NZ_CP013421.1"/>
</dbReference>
<organism evidence="9 10">
    <name type="scientific">Burkholderia ubonensis</name>
    <dbReference type="NCBI Taxonomy" id="101571"/>
    <lineage>
        <taxon>Bacteria</taxon>
        <taxon>Pseudomonadati</taxon>
        <taxon>Pseudomonadota</taxon>
        <taxon>Betaproteobacteria</taxon>
        <taxon>Burkholderiales</taxon>
        <taxon>Burkholderiaceae</taxon>
        <taxon>Burkholderia</taxon>
        <taxon>Burkholderia cepacia complex</taxon>
    </lineage>
</organism>
<evidence type="ECO:0000256" key="3">
    <source>
        <dbReference type="ARBA" id="ARBA00023082"/>
    </source>
</evidence>
<name>A0A1B4LHD9_9BURK</name>
<comment type="similarity">
    <text evidence="1">Belongs to the sigma-70 factor family. ECF subfamily.</text>
</comment>
<dbReference type="InterPro" id="IPR014284">
    <property type="entry name" value="RNA_pol_sigma-70_dom"/>
</dbReference>
<evidence type="ECO:0000256" key="5">
    <source>
        <dbReference type="ARBA" id="ARBA00023163"/>
    </source>
</evidence>
<dbReference type="PANTHER" id="PTHR43133:SF62">
    <property type="entry name" value="RNA POLYMERASE SIGMA FACTOR SIGZ"/>
    <property type="match status" value="1"/>
</dbReference>
<keyword evidence="3" id="KW-0731">Sigma factor</keyword>
<dbReference type="Proteomes" id="UP000243680">
    <property type="component" value="Chromosome 3"/>
</dbReference>
<evidence type="ECO:0000313" key="10">
    <source>
        <dbReference type="Proteomes" id="UP000243680"/>
    </source>
</evidence>
<feature type="compositionally biased region" description="Low complexity" evidence="6">
    <location>
        <begin position="36"/>
        <end position="46"/>
    </location>
</feature>
<accession>A0A1B4LHD9</accession>
<reference evidence="9 10" key="1">
    <citation type="submission" date="2015-12" db="EMBL/GenBank/DDBJ databases">
        <title>Diversity of Burkholderia near neighbor genomes.</title>
        <authorList>
            <person name="Sahl J."/>
            <person name="Wagner D."/>
            <person name="Keim P."/>
        </authorList>
    </citation>
    <scope>NUCLEOTIDE SEQUENCE [LARGE SCALE GENOMIC DNA]</scope>
    <source>
        <strain evidence="9 10">MSMB0783</strain>
    </source>
</reference>
<dbReference type="NCBIfam" id="TIGR02937">
    <property type="entry name" value="sigma70-ECF"/>
    <property type="match status" value="1"/>
</dbReference>
<dbReference type="GO" id="GO:0003677">
    <property type="term" value="F:DNA binding"/>
    <property type="evidence" value="ECO:0007669"/>
    <property type="project" value="UniProtKB-KW"/>
</dbReference>
<dbReference type="Pfam" id="PF04542">
    <property type="entry name" value="Sigma70_r2"/>
    <property type="match status" value="1"/>
</dbReference>
<dbReference type="InterPro" id="IPR007627">
    <property type="entry name" value="RNA_pol_sigma70_r2"/>
</dbReference>
<gene>
    <name evidence="9" type="ORF">WJ35_15375</name>
</gene>
<evidence type="ECO:0000256" key="6">
    <source>
        <dbReference type="SAM" id="MobiDB-lite"/>
    </source>
</evidence>
<dbReference type="GO" id="GO:0006352">
    <property type="term" value="P:DNA-templated transcription initiation"/>
    <property type="evidence" value="ECO:0007669"/>
    <property type="project" value="InterPro"/>
</dbReference>